<feature type="non-terminal residue" evidence="2">
    <location>
        <position position="1"/>
    </location>
</feature>
<dbReference type="EMBL" id="GDID01007848">
    <property type="protein sequence ID" value="JAP88758.1"/>
    <property type="molecule type" value="Transcribed_RNA"/>
</dbReference>
<evidence type="ECO:0000256" key="1">
    <source>
        <dbReference type="SAM" id="Coils"/>
    </source>
</evidence>
<accession>A0A146JX75</accession>
<organism evidence="2">
    <name type="scientific">Trepomonas sp. PC1</name>
    <dbReference type="NCBI Taxonomy" id="1076344"/>
    <lineage>
        <taxon>Eukaryota</taxon>
        <taxon>Metamonada</taxon>
        <taxon>Diplomonadida</taxon>
        <taxon>Hexamitidae</taxon>
        <taxon>Hexamitinae</taxon>
        <taxon>Trepomonas</taxon>
    </lineage>
</organism>
<feature type="coiled-coil region" evidence="1">
    <location>
        <begin position="57"/>
        <end position="124"/>
    </location>
</feature>
<reference evidence="2" key="1">
    <citation type="submission" date="2015-07" db="EMBL/GenBank/DDBJ databases">
        <title>Adaptation to a free-living lifestyle via gene acquisitions in the diplomonad Trepomonas sp. PC1.</title>
        <authorList>
            <person name="Xu F."/>
            <person name="Jerlstrom-Hultqvist J."/>
            <person name="Kolisko M."/>
            <person name="Simpson A.G.B."/>
            <person name="Roger A.J."/>
            <person name="Svard S.G."/>
            <person name="Andersson J.O."/>
        </authorList>
    </citation>
    <scope>NUCLEOTIDE SEQUENCE</scope>
    <source>
        <strain evidence="2">PC1</strain>
    </source>
</reference>
<proteinExistence type="predicted"/>
<dbReference type="AlphaFoldDB" id="A0A146JX75"/>
<feature type="coiled-coil region" evidence="1">
    <location>
        <begin position="207"/>
        <end position="266"/>
    </location>
</feature>
<gene>
    <name evidence="2" type="ORF">TPC1_31747</name>
</gene>
<protein>
    <submittedName>
        <fullName evidence="2">Uncharacterized protein</fullName>
    </submittedName>
</protein>
<keyword evidence="1" id="KW-0175">Coiled coil</keyword>
<evidence type="ECO:0000313" key="2">
    <source>
        <dbReference type="EMBL" id="JAP88758.1"/>
    </source>
</evidence>
<sequence>KLVKKPSIADQLQQQKLKQQERFAKQEERAQQLIINKMQLDPNVLQERDPNVLKAMIQHEIQQMNDMLREYEGLENVLKQQEDAAQKIERAESPSKDVILNELHKELEDAVKELRNVQNKQRTDLEIVDKFKSELIDQKIQKGQAVIDSYRQKDATEEVKVNNRTRIVKKLSKPYTKEQQNVIDDLDLQKLFNFYKQMTPDEFNKKKQQLDQDLLSVNQKMKESNLQMTEKEKEINDELKVKKIELEETQKQVEQVQKDVEVLTSYKKYLVKQQEKQEQLDKMKKLGIKYIAEKVVEEKDQGMQTEKNKAQ</sequence>
<name>A0A146JX75_9EUKA</name>